<evidence type="ECO:0008006" key="4">
    <source>
        <dbReference type="Google" id="ProtNLM"/>
    </source>
</evidence>
<reference evidence="2 3" key="1">
    <citation type="submission" date="2020-08" db="EMBL/GenBank/DDBJ databases">
        <title>Sequencing the genomes of 1000 actinobacteria strains.</title>
        <authorList>
            <person name="Klenk H.-P."/>
        </authorList>
    </citation>
    <scope>NUCLEOTIDE SEQUENCE [LARGE SCALE GENOMIC DNA]</scope>
    <source>
        <strain evidence="2 3">DSM 19600</strain>
    </source>
</reference>
<protein>
    <recommendedName>
        <fullName evidence="4">SbsA Ig-like domain-containing protein</fullName>
    </recommendedName>
</protein>
<dbReference type="Gene3D" id="2.130.10.120">
    <property type="entry name" value="Prolyl oligopeptidase, N-terminal domain"/>
    <property type="match status" value="1"/>
</dbReference>
<dbReference type="AlphaFoldDB" id="A0AA40SR33"/>
<dbReference type="EMBL" id="JACIFH010000001">
    <property type="protein sequence ID" value="MBB4140741.1"/>
    <property type="molecule type" value="Genomic_DNA"/>
</dbReference>
<name>A0AA40SR33_9MICO</name>
<feature type="transmembrane region" description="Helical" evidence="1">
    <location>
        <begin position="20"/>
        <end position="44"/>
    </location>
</feature>
<accession>A0AA40SR33</accession>
<sequence>MSTRSETRRERAHRRRGRSFIVTFAVVVGVIAAIALGGATLTLAQGPRTTGVQVDPEAAISASGSRVIFTTTQSLEEVSPEQVTVEPATEFTVDTSGRSVGVRFALPLWDDTEYTIRIDEVTGVGGGPASTLEETFTTPALQFQLLQRGEDGDTIFRSDLAGDGQSVFTHAHIEDFRATRTHLVVSTIDAGGSHLVVTDLEGGDERELPLPGDGLVGNLQSADRGDVVGYTFTDADLGADGGQESALYTASQRPADADAPPTPVVLDGGDPRVVDWRFVPGTDSILMLTFDGALNLVSGTEAVALGTAIGIDGIARGSSQAVVERIEGPVVIDLATGEEEPLAATDPTAGQVSSVTPLPGESGATLRVLAQVDGFDLLSTDVAVVDAGGAARVVASLAAEDTLLQTCVSPSGRYAALLVAPDAVDNPYDGYLLPLPERLETRIVALEDGTDVVALTGFDISWCQNGPPV</sequence>
<dbReference type="RefSeq" id="WP_183500230.1">
    <property type="nucleotide sequence ID" value="NZ_BAABCO010000004.1"/>
</dbReference>
<gene>
    <name evidence="2" type="ORF">BKA10_002535</name>
</gene>
<comment type="caution">
    <text evidence="2">The sequence shown here is derived from an EMBL/GenBank/DDBJ whole genome shotgun (WGS) entry which is preliminary data.</text>
</comment>
<evidence type="ECO:0000313" key="3">
    <source>
        <dbReference type="Proteomes" id="UP000549113"/>
    </source>
</evidence>
<keyword evidence="1" id="KW-0472">Membrane</keyword>
<evidence type="ECO:0000313" key="2">
    <source>
        <dbReference type="EMBL" id="MBB4140741.1"/>
    </source>
</evidence>
<keyword evidence="1" id="KW-1133">Transmembrane helix</keyword>
<organism evidence="2 3">
    <name type="scientific">Microbacterium invictum</name>
    <dbReference type="NCBI Taxonomy" id="515415"/>
    <lineage>
        <taxon>Bacteria</taxon>
        <taxon>Bacillati</taxon>
        <taxon>Actinomycetota</taxon>
        <taxon>Actinomycetes</taxon>
        <taxon>Micrococcales</taxon>
        <taxon>Microbacteriaceae</taxon>
        <taxon>Microbacterium</taxon>
    </lineage>
</organism>
<keyword evidence="3" id="KW-1185">Reference proteome</keyword>
<proteinExistence type="predicted"/>
<keyword evidence="1" id="KW-0812">Transmembrane</keyword>
<evidence type="ECO:0000256" key="1">
    <source>
        <dbReference type="SAM" id="Phobius"/>
    </source>
</evidence>
<dbReference type="Proteomes" id="UP000549113">
    <property type="component" value="Unassembled WGS sequence"/>
</dbReference>